<dbReference type="AlphaFoldDB" id="A0A165T3A3"/>
<dbReference type="InterPro" id="IPR011009">
    <property type="entry name" value="Kinase-like_dom_sf"/>
</dbReference>
<dbReference type="GO" id="GO:0004672">
    <property type="term" value="F:protein kinase activity"/>
    <property type="evidence" value="ECO:0007669"/>
    <property type="project" value="InterPro"/>
</dbReference>
<dbReference type="PROSITE" id="PS00109">
    <property type="entry name" value="PROTEIN_KINASE_TYR"/>
    <property type="match status" value="1"/>
</dbReference>
<sequence>MDGRFGNLELLRGWLAALDAHKFLSKQGILHRDISAGNIMFAANPATATPGTEGLLNDLDYALYHNRG</sequence>
<evidence type="ECO:0000313" key="3">
    <source>
        <dbReference type="Proteomes" id="UP000076761"/>
    </source>
</evidence>
<name>A0A165T3A3_9AGAM</name>
<organism evidence="2 3">
    <name type="scientific">Neolentinus lepideus HHB14362 ss-1</name>
    <dbReference type="NCBI Taxonomy" id="1314782"/>
    <lineage>
        <taxon>Eukaryota</taxon>
        <taxon>Fungi</taxon>
        <taxon>Dikarya</taxon>
        <taxon>Basidiomycota</taxon>
        <taxon>Agaricomycotina</taxon>
        <taxon>Agaricomycetes</taxon>
        <taxon>Gloeophyllales</taxon>
        <taxon>Gloeophyllaceae</taxon>
        <taxon>Neolentinus</taxon>
    </lineage>
</organism>
<protein>
    <recommendedName>
        <fullName evidence="1">Fungal-type protein kinase domain-containing protein</fullName>
    </recommendedName>
</protein>
<gene>
    <name evidence="2" type="ORF">NEOLEDRAFT_1132619</name>
</gene>
<evidence type="ECO:0000259" key="1">
    <source>
        <dbReference type="Pfam" id="PF17667"/>
    </source>
</evidence>
<dbReference type="Gene3D" id="1.10.510.10">
    <property type="entry name" value="Transferase(Phosphotransferase) domain 1"/>
    <property type="match status" value="1"/>
</dbReference>
<dbReference type="STRING" id="1314782.A0A165T3A3"/>
<dbReference type="InParanoid" id="A0A165T3A3"/>
<dbReference type="EMBL" id="KV425568">
    <property type="protein sequence ID" value="KZT26077.1"/>
    <property type="molecule type" value="Genomic_DNA"/>
</dbReference>
<dbReference type="Pfam" id="PF17667">
    <property type="entry name" value="Pkinase_fungal"/>
    <property type="match status" value="1"/>
</dbReference>
<dbReference type="OrthoDB" id="3270165at2759"/>
<accession>A0A165T3A3</accession>
<dbReference type="SUPFAM" id="SSF56112">
    <property type="entry name" value="Protein kinase-like (PK-like)"/>
    <property type="match status" value="1"/>
</dbReference>
<evidence type="ECO:0000313" key="2">
    <source>
        <dbReference type="EMBL" id="KZT26077.1"/>
    </source>
</evidence>
<dbReference type="InterPro" id="IPR040976">
    <property type="entry name" value="Pkinase_fungal"/>
</dbReference>
<feature type="domain" description="Fungal-type protein kinase" evidence="1">
    <location>
        <begin position="8"/>
        <end position="64"/>
    </location>
</feature>
<reference evidence="2 3" key="1">
    <citation type="journal article" date="2016" name="Mol. Biol. Evol.">
        <title>Comparative Genomics of Early-Diverging Mushroom-Forming Fungi Provides Insights into the Origins of Lignocellulose Decay Capabilities.</title>
        <authorList>
            <person name="Nagy L.G."/>
            <person name="Riley R."/>
            <person name="Tritt A."/>
            <person name="Adam C."/>
            <person name="Daum C."/>
            <person name="Floudas D."/>
            <person name="Sun H."/>
            <person name="Yadav J.S."/>
            <person name="Pangilinan J."/>
            <person name="Larsson K.H."/>
            <person name="Matsuura K."/>
            <person name="Barry K."/>
            <person name="Labutti K."/>
            <person name="Kuo R."/>
            <person name="Ohm R.A."/>
            <person name="Bhattacharya S.S."/>
            <person name="Shirouzu T."/>
            <person name="Yoshinaga Y."/>
            <person name="Martin F.M."/>
            <person name="Grigoriev I.V."/>
            <person name="Hibbett D.S."/>
        </authorList>
    </citation>
    <scope>NUCLEOTIDE SEQUENCE [LARGE SCALE GENOMIC DNA]</scope>
    <source>
        <strain evidence="2 3">HHB14362 ss-1</strain>
    </source>
</reference>
<dbReference type="Proteomes" id="UP000076761">
    <property type="component" value="Unassembled WGS sequence"/>
</dbReference>
<dbReference type="InterPro" id="IPR008266">
    <property type="entry name" value="Tyr_kinase_AS"/>
</dbReference>
<keyword evidence="3" id="KW-1185">Reference proteome</keyword>
<proteinExistence type="predicted"/>